<feature type="transmembrane region" description="Helical" evidence="7">
    <location>
        <begin position="187"/>
        <end position="210"/>
    </location>
</feature>
<dbReference type="GO" id="GO:0005886">
    <property type="term" value="C:plasma membrane"/>
    <property type="evidence" value="ECO:0007669"/>
    <property type="project" value="UniProtKB-SubCell"/>
</dbReference>
<dbReference type="Pfam" id="PF07690">
    <property type="entry name" value="MFS_1"/>
    <property type="match status" value="1"/>
</dbReference>
<dbReference type="Gene3D" id="1.20.1250.20">
    <property type="entry name" value="MFS general substrate transporter like domains"/>
    <property type="match status" value="1"/>
</dbReference>
<feature type="transmembrane region" description="Helical" evidence="7">
    <location>
        <begin position="255"/>
        <end position="273"/>
    </location>
</feature>
<evidence type="ECO:0000256" key="7">
    <source>
        <dbReference type="SAM" id="Phobius"/>
    </source>
</evidence>
<keyword evidence="6 7" id="KW-0472">Membrane</keyword>
<evidence type="ECO:0000256" key="2">
    <source>
        <dbReference type="ARBA" id="ARBA00008335"/>
    </source>
</evidence>
<sequence>MVIAGGPAASSLIPLIHASFANQSTSAIELIATIPNFGILLFVLLSNVVLKMIGRRNTVLLGLSIALISGLIPVFVDNYYLILMARFFFGVGIGMYNALAVSLITQLYSGDEQASLMGFQSALSFIGSTTMTLIVGHLTKFGWHTSFLAYLLTLLPLVLFALFVKIPESEFETTEKVEEKKHAKESINLATIGMLAFAFIIFSLFFVIMLKSATFLVETGIGKPEDAAKTLSTITMVGIGVGLLYGKIYKLLKQWVLPIGLTGMGLGFIIILFSHSVTMVMLGTIASGLFYSMAAPFLFMLVGKVAPKNSITLATSLYLVGVNLGVFLSPIINNGLSKMFHNQQAANTQCNQWYCINCIGCHFVHCISDFETKRS</sequence>
<dbReference type="PANTHER" id="PTHR23514">
    <property type="entry name" value="BYPASS OF STOP CODON PROTEIN 6"/>
    <property type="match status" value="1"/>
</dbReference>
<keyword evidence="3" id="KW-0813">Transport</keyword>
<feature type="transmembrane region" description="Helical" evidence="7">
    <location>
        <begin position="31"/>
        <end position="50"/>
    </location>
</feature>
<dbReference type="InterPro" id="IPR036259">
    <property type="entry name" value="MFS_trans_sf"/>
</dbReference>
<comment type="subcellular location">
    <subcellularLocation>
        <location evidence="1">Cell membrane</location>
        <topology evidence="1">Multi-pass membrane protein</topology>
    </subcellularLocation>
</comment>
<dbReference type="PROSITE" id="PS50850">
    <property type="entry name" value="MFS"/>
    <property type="match status" value="1"/>
</dbReference>
<feature type="domain" description="Major facilitator superfamily (MFS) profile" evidence="8">
    <location>
        <begin position="1"/>
        <end position="375"/>
    </location>
</feature>
<dbReference type="PANTHER" id="PTHR23514:SF3">
    <property type="entry name" value="BYPASS OF STOP CODON PROTEIN 6"/>
    <property type="match status" value="1"/>
</dbReference>
<reference evidence="9 10" key="1">
    <citation type="submission" date="2014-12" db="EMBL/GenBank/DDBJ databases">
        <title>Draft genome sequences of 10 type strains of Lactococcus.</title>
        <authorList>
            <person name="Sun Z."/>
            <person name="Zhong Z."/>
            <person name="Liu W."/>
            <person name="Zhang W."/>
            <person name="Zhang H."/>
        </authorList>
    </citation>
    <scope>NUCLEOTIDE SEQUENCE [LARGE SCALE GENOMIC DNA]</scope>
    <source>
        <strain evidence="9 10">DSM 6634</strain>
    </source>
</reference>
<dbReference type="AlphaFoldDB" id="A0A2A5S5B8"/>
<comment type="similarity">
    <text evidence="2">Belongs to the major facilitator superfamily.</text>
</comment>
<evidence type="ECO:0000259" key="8">
    <source>
        <dbReference type="PROSITE" id="PS50850"/>
    </source>
</evidence>
<comment type="caution">
    <text evidence="9">The sequence shown here is derived from an EMBL/GenBank/DDBJ whole genome shotgun (WGS) entry which is preliminary data.</text>
</comment>
<proteinExistence type="inferred from homology"/>
<organism evidence="9 10">
    <name type="scientific">Pseudolactococcus piscium</name>
    <dbReference type="NCBI Taxonomy" id="1364"/>
    <lineage>
        <taxon>Bacteria</taxon>
        <taxon>Bacillati</taxon>
        <taxon>Bacillota</taxon>
        <taxon>Bacilli</taxon>
        <taxon>Lactobacillales</taxon>
        <taxon>Streptococcaceae</taxon>
        <taxon>Pseudolactococcus</taxon>
    </lineage>
</organism>
<feature type="transmembrane region" description="Helical" evidence="7">
    <location>
        <begin position="116"/>
        <end position="135"/>
    </location>
</feature>
<gene>
    <name evidence="9" type="ORF">RU86_GL001024</name>
</gene>
<dbReference type="GO" id="GO:0022857">
    <property type="term" value="F:transmembrane transporter activity"/>
    <property type="evidence" value="ECO:0007669"/>
    <property type="project" value="InterPro"/>
</dbReference>
<feature type="transmembrane region" description="Helical" evidence="7">
    <location>
        <begin position="147"/>
        <end position="166"/>
    </location>
</feature>
<feature type="transmembrane region" description="Helical" evidence="7">
    <location>
        <begin position="279"/>
        <end position="299"/>
    </location>
</feature>
<feature type="transmembrane region" description="Helical" evidence="7">
    <location>
        <begin position="311"/>
        <end position="332"/>
    </location>
</feature>
<dbReference type="Proteomes" id="UP000218282">
    <property type="component" value="Unassembled WGS sequence"/>
</dbReference>
<keyword evidence="10" id="KW-1185">Reference proteome</keyword>
<feature type="transmembrane region" description="Helical" evidence="7">
    <location>
        <begin position="57"/>
        <end position="76"/>
    </location>
</feature>
<protein>
    <recommendedName>
        <fullName evidence="8">Major facilitator superfamily (MFS) profile domain-containing protein</fullName>
    </recommendedName>
</protein>
<feature type="transmembrane region" description="Helical" evidence="7">
    <location>
        <begin position="82"/>
        <end position="104"/>
    </location>
</feature>
<dbReference type="EMBL" id="JXJW01000002">
    <property type="protein sequence ID" value="PCS08640.1"/>
    <property type="molecule type" value="Genomic_DNA"/>
</dbReference>
<evidence type="ECO:0000256" key="1">
    <source>
        <dbReference type="ARBA" id="ARBA00004651"/>
    </source>
</evidence>
<evidence type="ECO:0000313" key="10">
    <source>
        <dbReference type="Proteomes" id="UP000218282"/>
    </source>
</evidence>
<keyword evidence="5 7" id="KW-1133">Transmembrane helix</keyword>
<dbReference type="InterPro" id="IPR020846">
    <property type="entry name" value="MFS_dom"/>
</dbReference>
<keyword evidence="4 7" id="KW-0812">Transmembrane</keyword>
<evidence type="ECO:0000256" key="6">
    <source>
        <dbReference type="ARBA" id="ARBA00023136"/>
    </source>
</evidence>
<evidence type="ECO:0000256" key="5">
    <source>
        <dbReference type="ARBA" id="ARBA00022989"/>
    </source>
</evidence>
<feature type="transmembrane region" description="Helical" evidence="7">
    <location>
        <begin position="230"/>
        <end position="248"/>
    </location>
</feature>
<evidence type="ECO:0000256" key="4">
    <source>
        <dbReference type="ARBA" id="ARBA00022692"/>
    </source>
</evidence>
<dbReference type="SUPFAM" id="SSF103473">
    <property type="entry name" value="MFS general substrate transporter"/>
    <property type="match status" value="1"/>
</dbReference>
<evidence type="ECO:0000313" key="9">
    <source>
        <dbReference type="EMBL" id="PCS08640.1"/>
    </source>
</evidence>
<dbReference type="InterPro" id="IPR011701">
    <property type="entry name" value="MFS"/>
</dbReference>
<dbReference type="InterPro" id="IPR051788">
    <property type="entry name" value="MFS_Transporter"/>
</dbReference>
<evidence type="ECO:0000256" key="3">
    <source>
        <dbReference type="ARBA" id="ARBA00022448"/>
    </source>
</evidence>
<name>A0A2A5S5B8_9LACT</name>
<accession>A0A2A5S5B8</accession>